<proteinExistence type="predicted"/>
<dbReference type="OrthoDB" id="5109074at2"/>
<evidence type="ECO:0000313" key="4">
    <source>
        <dbReference type="Proteomes" id="UP000561726"/>
    </source>
</evidence>
<feature type="transmembrane region" description="Helical" evidence="2">
    <location>
        <begin position="186"/>
        <end position="205"/>
    </location>
</feature>
<feature type="transmembrane region" description="Helical" evidence="2">
    <location>
        <begin position="140"/>
        <end position="166"/>
    </location>
</feature>
<feature type="transmembrane region" description="Helical" evidence="2">
    <location>
        <begin position="212"/>
        <end position="239"/>
    </location>
</feature>
<dbReference type="RefSeq" id="WP_052541836.1">
    <property type="nucleotide sequence ID" value="NZ_JACHBQ010000001.1"/>
</dbReference>
<keyword evidence="2" id="KW-0812">Transmembrane</keyword>
<dbReference type="EMBL" id="JACHBQ010000001">
    <property type="protein sequence ID" value="MBB5639520.1"/>
    <property type="molecule type" value="Genomic_DNA"/>
</dbReference>
<feature type="region of interest" description="Disordered" evidence="1">
    <location>
        <begin position="1"/>
        <end position="58"/>
    </location>
</feature>
<feature type="transmembrane region" description="Helical" evidence="2">
    <location>
        <begin position="259"/>
        <end position="278"/>
    </location>
</feature>
<evidence type="ECO:0000256" key="2">
    <source>
        <dbReference type="SAM" id="Phobius"/>
    </source>
</evidence>
<feature type="compositionally biased region" description="Polar residues" evidence="1">
    <location>
        <begin position="1"/>
        <end position="10"/>
    </location>
</feature>
<gene>
    <name evidence="3" type="ORF">BJ997_000068</name>
</gene>
<comment type="caution">
    <text evidence="3">The sequence shown here is derived from an EMBL/GenBank/DDBJ whole genome shotgun (WGS) entry which is preliminary data.</text>
</comment>
<keyword evidence="2" id="KW-0472">Membrane</keyword>
<reference evidence="3 4" key="1">
    <citation type="submission" date="2020-08" db="EMBL/GenBank/DDBJ databases">
        <title>Sequencing the genomes of 1000 actinobacteria strains.</title>
        <authorList>
            <person name="Klenk H.-P."/>
        </authorList>
    </citation>
    <scope>NUCLEOTIDE SEQUENCE [LARGE SCALE GENOMIC DNA]</scope>
    <source>
        <strain evidence="3 4">DSM 21065</strain>
    </source>
</reference>
<dbReference type="Proteomes" id="UP000561726">
    <property type="component" value="Unassembled WGS sequence"/>
</dbReference>
<accession>A0A7W9E342</accession>
<organism evidence="3 4">
    <name type="scientific">Cryobacterium roopkundense</name>
    <dbReference type="NCBI Taxonomy" id="1001240"/>
    <lineage>
        <taxon>Bacteria</taxon>
        <taxon>Bacillati</taxon>
        <taxon>Actinomycetota</taxon>
        <taxon>Actinomycetes</taxon>
        <taxon>Micrococcales</taxon>
        <taxon>Microbacteriaceae</taxon>
        <taxon>Cryobacterium</taxon>
    </lineage>
</organism>
<keyword evidence="2" id="KW-1133">Transmembrane helix</keyword>
<dbReference type="AlphaFoldDB" id="A0A7W9E342"/>
<sequence>MSDTTPNNARNEPHGGTNPETDATTPAPHTEIDYDSAAPQEPENFTGTGSHSAVPALADDYAAPRDEIATEPAKPESTVAQPTVAEPVIVPAAVVVPAAPVTPPVNEPVYEPVTPAATAAQSPIYVQAPQRPVDRSNRGVGVLIALLATGVFAVIYAIAIFIIAGVTSTTLAVAATTFTEFAVRPVFYIPVLFFFLAFALLVVVINRSGWWAYVLFGFLVGVVVYFSYIGGALLTVQAWNLSPAEVSRFLSTQWLNPGALAAGIIAREVPIWAGAWIARRGKRVTTRNIEARHEYEHLLAEGPQLSK</sequence>
<name>A0A7W9E342_9MICO</name>
<evidence type="ECO:0000313" key="3">
    <source>
        <dbReference type="EMBL" id="MBB5639520.1"/>
    </source>
</evidence>
<evidence type="ECO:0000256" key="1">
    <source>
        <dbReference type="SAM" id="MobiDB-lite"/>
    </source>
</evidence>
<protein>
    <submittedName>
        <fullName evidence="3">Uncharacterized protein</fullName>
    </submittedName>
</protein>